<keyword evidence="3" id="KW-1185">Reference proteome</keyword>
<reference evidence="2" key="1">
    <citation type="journal article" date="2023" name="Science">
        <title>Genome structures resolve the early diversification of teleost fishes.</title>
        <authorList>
            <person name="Parey E."/>
            <person name="Louis A."/>
            <person name="Montfort J."/>
            <person name="Bouchez O."/>
            <person name="Roques C."/>
            <person name="Iampietro C."/>
            <person name="Lluch J."/>
            <person name="Castinel A."/>
            <person name="Donnadieu C."/>
            <person name="Desvignes T."/>
            <person name="Floi Bucao C."/>
            <person name="Jouanno E."/>
            <person name="Wen M."/>
            <person name="Mejri S."/>
            <person name="Dirks R."/>
            <person name="Jansen H."/>
            <person name="Henkel C."/>
            <person name="Chen W.J."/>
            <person name="Zahm M."/>
            <person name="Cabau C."/>
            <person name="Klopp C."/>
            <person name="Thompson A.W."/>
            <person name="Robinson-Rechavi M."/>
            <person name="Braasch I."/>
            <person name="Lecointre G."/>
            <person name="Bobe J."/>
            <person name="Postlethwait J.H."/>
            <person name="Berthelot C."/>
            <person name="Roest Crollius H."/>
            <person name="Guiguen Y."/>
        </authorList>
    </citation>
    <scope>NUCLEOTIDE SEQUENCE</scope>
    <source>
        <strain evidence="2">WJC10195</strain>
    </source>
</reference>
<evidence type="ECO:0000313" key="3">
    <source>
        <dbReference type="Proteomes" id="UP001152622"/>
    </source>
</evidence>
<evidence type="ECO:0000256" key="1">
    <source>
        <dbReference type="SAM" id="MobiDB-lite"/>
    </source>
</evidence>
<comment type="caution">
    <text evidence="2">The sequence shown here is derived from an EMBL/GenBank/DDBJ whole genome shotgun (WGS) entry which is preliminary data.</text>
</comment>
<accession>A0A9Q1EE81</accession>
<proteinExistence type="predicted"/>
<feature type="region of interest" description="Disordered" evidence="1">
    <location>
        <begin position="135"/>
        <end position="172"/>
    </location>
</feature>
<name>A0A9Q1EE81_SYNKA</name>
<gene>
    <name evidence="2" type="ORF">SKAU_G00383980</name>
</gene>
<sequence length="172" mass="18413">MRKGAPLVKLSWAESTEGPLNGPLNRVLWQGVWGRCGSDNEIYTGLEGNVSAFHSQDHPEGPPVIMPAPSYSVLGPCSLGFRGIMGLRKKLSQHYFEHHQQTNAKCPEFTSQLSDVGSCPGAQFLGCLKPTRSPKPLELSGTQSSPHTGGLVSRASHVGGWDGSPRLPIPST</sequence>
<protein>
    <submittedName>
        <fullName evidence="2">Uncharacterized protein</fullName>
    </submittedName>
</protein>
<dbReference type="EMBL" id="JAINUF010000019">
    <property type="protein sequence ID" value="KAJ8337178.1"/>
    <property type="molecule type" value="Genomic_DNA"/>
</dbReference>
<evidence type="ECO:0000313" key="2">
    <source>
        <dbReference type="EMBL" id="KAJ8337178.1"/>
    </source>
</evidence>
<dbReference type="AlphaFoldDB" id="A0A9Q1EE81"/>
<organism evidence="2 3">
    <name type="scientific">Synaphobranchus kaupii</name>
    <name type="common">Kaup's arrowtooth eel</name>
    <dbReference type="NCBI Taxonomy" id="118154"/>
    <lineage>
        <taxon>Eukaryota</taxon>
        <taxon>Metazoa</taxon>
        <taxon>Chordata</taxon>
        <taxon>Craniata</taxon>
        <taxon>Vertebrata</taxon>
        <taxon>Euteleostomi</taxon>
        <taxon>Actinopterygii</taxon>
        <taxon>Neopterygii</taxon>
        <taxon>Teleostei</taxon>
        <taxon>Anguilliformes</taxon>
        <taxon>Synaphobranchidae</taxon>
        <taxon>Synaphobranchus</taxon>
    </lineage>
</organism>
<dbReference type="Proteomes" id="UP001152622">
    <property type="component" value="Chromosome 19"/>
</dbReference>